<evidence type="ECO:0000313" key="1">
    <source>
        <dbReference type="EMBL" id="ALN60203.1"/>
    </source>
</evidence>
<gene>
    <name evidence="1" type="ORF">GLE_4862</name>
</gene>
<organism evidence="1 2">
    <name type="scientific">Lysobacter enzymogenes</name>
    <dbReference type="NCBI Taxonomy" id="69"/>
    <lineage>
        <taxon>Bacteria</taxon>
        <taxon>Pseudomonadati</taxon>
        <taxon>Pseudomonadota</taxon>
        <taxon>Gammaproteobacteria</taxon>
        <taxon>Lysobacterales</taxon>
        <taxon>Lysobacteraceae</taxon>
        <taxon>Lysobacter</taxon>
    </lineage>
</organism>
<dbReference type="InterPro" id="IPR025563">
    <property type="entry name" value="DUF4286"/>
</dbReference>
<dbReference type="PATRIC" id="fig|69.6.peg.4793"/>
<reference evidence="1 2" key="1">
    <citation type="submission" date="2015-11" db="EMBL/GenBank/DDBJ databases">
        <title>Genome sequences of Lysobacter enzymogenes strain C3 and Lysobacter antibioticus ATCC 29479.</title>
        <authorList>
            <person name="Kobayashi D.Y."/>
        </authorList>
    </citation>
    <scope>NUCLEOTIDE SEQUENCE [LARGE SCALE GENOMIC DNA]</scope>
    <source>
        <strain evidence="1 2">C3</strain>
    </source>
</reference>
<proteinExistence type="predicted"/>
<dbReference type="STRING" id="69.GLE_4862"/>
<accession>A0A0S2DNA8</accession>
<protein>
    <submittedName>
        <fullName evidence="1">Uncharacterized protein</fullName>
    </submittedName>
</protein>
<dbReference type="InterPro" id="IPR011008">
    <property type="entry name" value="Dimeric_a/b-barrel"/>
</dbReference>
<evidence type="ECO:0000313" key="2">
    <source>
        <dbReference type="Proteomes" id="UP000061569"/>
    </source>
</evidence>
<dbReference type="EMBL" id="CP013140">
    <property type="protein sequence ID" value="ALN60203.1"/>
    <property type="molecule type" value="Genomic_DNA"/>
</dbReference>
<dbReference type="Proteomes" id="UP000061569">
    <property type="component" value="Chromosome"/>
</dbReference>
<dbReference type="Pfam" id="PF14114">
    <property type="entry name" value="DUF4286"/>
    <property type="match status" value="1"/>
</dbReference>
<dbReference type="KEGG" id="lez:GLE_4862"/>
<dbReference type="SUPFAM" id="SSF54909">
    <property type="entry name" value="Dimeric alpha+beta barrel"/>
    <property type="match status" value="1"/>
</dbReference>
<dbReference type="AlphaFoldDB" id="A0A0S2DNA8"/>
<dbReference type="OrthoDB" id="34442at2"/>
<sequence>MHATADETIYEVSLDVDAAVAADFLAWLRGHIDEICALPGFLGADLHELADPAPAPGRLALCVRYRLRDAAALETYLRDHAPRMRAEGLARFGGRFDASRRVMRVLPR</sequence>
<name>A0A0S2DNA8_LYSEN</name>